<gene>
    <name evidence="2" type="ORF">TWF481_005235</name>
</gene>
<evidence type="ECO:0000313" key="2">
    <source>
        <dbReference type="EMBL" id="KAK6506775.1"/>
    </source>
</evidence>
<reference evidence="2 3" key="1">
    <citation type="submission" date="2023-08" db="EMBL/GenBank/DDBJ databases">
        <authorList>
            <person name="Palmer J.M."/>
        </authorList>
    </citation>
    <scope>NUCLEOTIDE SEQUENCE [LARGE SCALE GENOMIC DNA]</scope>
    <source>
        <strain evidence="2 3">TWF481</strain>
    </source>
</reference>
<comment type="caution">
    <text evidence="2">The sequence shown here is derived from an EMBL/GenBank/DDBJ whole genome shotgun (WGS) entry which is preliminary data.</text>
</comment>
<evidence type="ECO:0000256" key="1">
    <source>
        <dbReference type="SAM" id="SignalP"/>
    </source>
</evidence>
<name>A0AAV9WD33_9PEZI</name>
<accession>A0AAV9WD33</accession>
<protein>
    <submittedName>
        <fullName evidence="2">Uncharacterized protein</fullName>
    </submittedName>
</protein>
<keyword evidence="1" id="KW-0732">Signal</keyword>
<dbReference type="EMBL" id="JAVHJL010000003">
    <property type="protein sequence ID" value="KAK6506775.1"/>
    <property type="molecule type" value="Genomic_DNA"/>
</dbReference>
<evidence type="ECO:0000313" key="3">
    <source>
        <dbReference type="Proteomes" id="UP001370758"/>
    </source>
</evidence>
<feature type="chain" id="PRO_5043407177" evidence="1">
    <location>
        <begin position="17"/>
        <end position="236"/>
    </location>
</feature>
<organism evidence="2 3">
    <name type="scientific">Arthrobotrys musiformis</name>
    <dbReference type="NCBI Taxonomy" id="47236"/>
    <lineage>
        <taxon>Eukaryota</taxon>
        <taxon>Fungi</taxon>
        <taxon>Dikarya</taxon>
        <taxon>Ascomycota</taxon>
        <taxon>Pezizomycotina</taxon>
        <taxon>Orbiliomycetes</taxon>
        <taxon>Orbiliales</taxon>
        <taxon>Orbiliaceae</taxon>
        <taxon>Arthrobotrys</taxon>
    </lineage>
</organism>
<dbReference type="Proteomes" id="UP001370758">
    <property type="component" value="Unassembled WGS sequence"/>
</dbReference>
<dbReference type="AlphaFoldDB" id="A0AAV9WD33"/>
<keyword evidence="3" id="KW-1185">Reference proteome</keyword>
<feature type="signal peptide" evidence="1">
    <location>
        <begin position="1"/>
        <end position="16"/>
    </location>
</feature>
<proteinExistence type="predicted"/>
<sequence length="236" mass="26327">MKIWFFLHSIAAIGLAAEANGTMIRSKRSSATSSQSLGSRDVGRQEYLRYPEVEFRPGVPGSPDGGTNLWFKAIRAVKTARATFESYDNFYCTTLWKHDGKTTDYSQASLFCKDKISIEIFNKREESLSSPKYNVKILCKDAVEIAAETLDNISNGDAGKADGRRRDKRQRWFTSSNWSEDPSWGVAIVELNDGCPSRNDTIQNVVLSNTSEDVVYTEPNNRRTLADLGGFETPSG</sequence>